<dbReference type="CDD" id="cd00839">
    <property type="entry name" value="MPP_PAPs"/>
    <property type="match status" value="1"/>
</dbReference>
<dbReference type="GO" id="GO:0003993">
    <property type="term" value="F:acid phosphatase activity"/>
    <property type="evidence" value="ECO:0007669"/>
    <property type="project" value="UniProtKB-EC"/>
</dbReference>
<dbReference type="Pfam" id="PF14008">
    <property type="entry name" value="Metallophos_C"/>
    <property type="match status" value="1"/>
</dbReference>
<evidence type="ECO:0000313" key="11">
    <source>
        <dbReference type="EMBL" id="THG07512.1"/>
    </source>
</evidence>
<feature type="domain" description="Calcineurin-like phosphoesterase" evidence="9">
    <location>
        <begin position="129"/>
        <end position="342"/>
    </location>
</feature>
<comment type="subunit">
    <text evidence="4">Homodimer.</text>
</comment>
<comment type="cofactor">
    <cofactor evidence="1">
        <name>Zn(2+)</name>
        <dbReference type="ChEBI" id="CHEBI:29105"/>
    </cofactor>
</comment>
<keyword evidence="8" id="KW-0378">Hydrolase</keyword>
<evidence type="ECO:0000259" key="9">
    <source>
        <dbReference type="Pfam" id="PF00149"/>
    </source>
</evidence>
<dbReference type="InterPro" id="IPR029052">
    <property type="entry name" value="Metallo-depent_PP-like"/>
</dbReference>
<evidence type="ECO:0000256" key="8">
    <source>
        <dbReference type="RuleBase" id="RU361203"/>
    </source>
</evidence>
<feature type="signal peptide" evidence="8">
    <location>
        <begin position="1"/>
        <end position="18"/>
    </location>
</feature>
<dbReference type="InterPro" id="IPR025733">
    <property type="entry name" value="PAPs_C"/>
</dbReference>
<keyword evidence="6" id="KW-0862">Zinc</keyword>
<dbReference type="Pfam" id="PF00149">
    <property type="entry name" value="Metallophos"/>
    <property type="match status" value="1"/>
</dbReference>
<keyword evidence="12" id="KW-1185">Reference proteome</keyword>
<evidence type="ECO:0000256" key="3">
    <source>
        <dbReference type="ARBA" id="ARBA00008723"/>
    </source>
</evidence>
<evidence type="ECO:0000256" key="7">
    <source>
        <dbReference type="ARBA" id="ARBA00023180"/>
    </source>
</evidence>
<dbReference type="PANTHER" id="PTHR45778">
    <property type="entry name" value="PURPLE ACID PHOSPHATASE-RELATED"/>
    <property type="match status" value="1"/>
</dbReference>
<evidence type="ECO:0000256" key="2">
    <source>
        <dbReference type="ARBA" id="ARBA00001962"/>
    </source>
</evidence>
<comment type="catalytic activity">
    <reaction evidence="8">
        <text>a phosphate monoester + H2O = an alcohol + phosphate</text>
        <dbReference type="Rhea" id="RHEA:15017"/>
        <dbReference type="ChEBI" id="CHEBI:15377"/>
        <dbReference type="ChEBI" id="CHEBI:30879"/>
        <dbReference type="ChEBI" id="CHEBI:43474"/>
        <dbReference type="ChEBI" id="CHEBI:67140"/>
        <dbReference type="EC" id="3.1.3.2"/>
    </reaction>
</comment>
<dbReference type="AlphaFoldDB" id="A0A4S4DVY8"/>
<name>A0A4S4DVY8_CAMSN</name>
<dbReference type="SUPFAM" id="SSF56300">
    <property type="entry name" value="Metallo-dependent phosphatases"/>
    <property type="match status" value="1"/>
</dbReference>
<dbReference type="Proteomes" id="UP000306102">
    <property type="component" value="Unassembled WGS sequence"/>
</dbReference>
<evidence type="ECO:0000256" key="5">
    <source>
        <dbReference type="ARBA" id="ARBA00022729"/>
    </source>
</evidence>
<organism evidence="11 12">
    <name type="scientific">Camellia sinensis var. sinensis</name>
    <name type="common">China tea</name>
    <dbReference type="NCBI Taxonomy" id="542762"/>
    <lineage>
        <taxon>Eukaryota</taxon>
        <taxon>Viridiplantae</taxon>
        <taxon>Streptophyta</taxon>
        <taxon>Embryophyta</taxon>
        <taxon>Tracheophyta</taxon>
        <taxon>Spermatophyta</taxon>
        <taxon>Magnoliopsida</taxon>
        <taxon>eudicotyledons</taxon>
        <taxon>Gunneridae</taxon>
        <taxon>Pentapetalae</taxon>
        <taxon>asterids</taxon>
        <taxon>Ericales</taxon>
        <taxon>Theaceae</taxon>
        <taxon>Camellia</taxon>
    </lineage>
</organism>
<dbReference type="EC" id="3.1.3.2" evidence="8"/>
<protein>
    <recommendedName>
        <fullName evidence="8">Purple acid phosphatase</fullName>
        <ecNumber evidence="8">3.1.3.2</ecNumber>
    </recommendedName>
</protein>
<proteinExistence type="inferred from homology"/>
<evidence type="ECO:0000313" key="12">
    <source>
        <dbReference type="Proteomes" id="UP000306102"/>
    </source>
</evidence>
<sequence length="480" mass="53820">MRLLGLILLAILSGFKEATSHGDQQPLSRIAIHKAVFALDDLAYIKASPPVLGLEVGNLQLHSQSQSAPARTVGWRDPGFIHTSFLKDLWPNTVYTYKIGHMLLNGTYIWTQMYQFRASPYPGQNSIQRVVIYGDMGKDEADGSSEYNNFQRGSLNTTKQLIKDLKNIDIVFHIGDICYANGYISQWDQFTSQIEPIASTVPYMIASGNHERDWPGTGSFYGNMDSGGECGVLAETMFYVPTENRAKFWKMDNRFGFCINEVDFNIFLGRMSGSALYSRMLQIPDKCTGRLAILLICSACYSSDASYAVEGSFAEPMGRESLQKLWQKYKVDIAMFGHVHNYERTCPIYQGHEIETGILNHLQIGVLQFMGCADTSHLFNICTNEEKHYYKGPLNGTIHVAAGGAGASLSPFTTIQTHWSIFRDLDYGFVKLTAFDHSNLLFEYKKSRDGNVYDSFRISRDYRDILACAVDSCPSSTLAS</sequence>
<accession>A0A4S4DVY8</accession>
<evidence type="ECO:0000256" key="4">
    <source>
        <dbReference type="ARBA" id="ARBA00011738"/>
    </source>
</evidence>
<comment type="caution">
    <text evidence="11">The sequence shown here is derived from an EMBL/GenBank/DDBJ whole genome shotgun (WGS) entry which is preliminary data.</text>
</comment>
<feature type="chain" id="PRO_5021038918" description="Purple acid phosphatase" evidence="8">
    <location>
        <begin position="19"/>
        <end position="480"/>
    </location>
</feature>
<dbReference type="InterPro" id="IPR004843">
    <property type="entry name" value="Calcineurin-like_PHP"/>
</dbReference>
<reference evidence="11 12" key="1">
    <citation type="journal article" date="2018" name="Proc. Natl. Acad. Sci. U.S.A.">
        <title>Draft genome sequence of Camellia sinensis var. sinensis provides insights into the evolution of the tea genome and tea quality.</title>
        <authorList>
            <person name="Wei C."/>
            <person name="Yang H."/>
            <person name="Wang S."/>
            <person name="Zhao J."/>
            <person name="Liu C."/>
            <person name="Gao L."/>
            <person name="Xia E."/>
            <person name="Lu Y."/>
            <person name="Tai Y."/>
            <person name="She G."/>
            <person name="Sun J."/>
            <person name="Cao H."/>
            <person name="Tong W."/>
            <person name="Gao Q."/>
            <person name="Li Y."/>
            <person name="Deng W."/>
            <person name="Jiang X."/>
            <person name="Wang W."/>
            <person name="Chen Q."/>
            <person name="Zhang S."/>
            <person name="Li H."/>
            <person name="Wu J."/>
            <person name="Wang P."/>
            <person name="Li P."/>
            <person name="Shi C."/>
            <person name="Zheng F."/>
            <person name="Jian J."/>
            <person name="Huang B."/>
            <person name="Shan D."/>
            <person name="Shi M."/>
            <person name="Fang C."/>
            <person name="Yue Y."/>
            <person name="Li F."/>
            <person name="Li D."/>
            <person name="Wei S."/>
            <person name="Han B."/>
            <person name="Jiang C."/>
            <person name="Yin Y."/>
            <person name="Xia T."/>
            <person name="Zhang Z."/>
            <person name="Bennetzen J.L."/>
            <person name="Zhao S."/>
            <person name="Wan X."/>
        </authorList>
    </citation>
    <scope>NUCLEOTIDE SEQUENCE [LARGE SCALE GENOMIC DNA]</scope>
    <source>
        <strain evidence="12">cv. Shuchazao</strain>
        <tissue evidence="11">Leaf</tissue>
    </source>
</reference>
<dbReference type="InterPro" id="IPR041792">
    <property type="entry name" value="MPP_PAP"/>
</dbReference>
<evidence type="ECO:0000259" key="10">
    <source>
        <dbReference type="Pfam" id="PF14008"/>
    </source>
</evidence>
<evidence type="ECO:0000256" key="6">
    <source>
        <dbReference type="ARBA" id="ARBA00022833"/>
    </source>
</evidence>
<dbReference type="EMBL" id="SDRB02009947">
    <property type="protein sequence ID" value="THG07512.1"/>
    <property type="molecule type" value="Genomic_DNA"/>
</dbReference>
<evidence type="ECO:0000256" key="1">
    <source>
        <dbReference type="ARBA" id="ARBA00001947"/>
    </source>
</evidence>
<dbReference type="PANTHER" id="PTHR45778:SF16">
    <property type="entry name" value="INACTIVE PURPLE ACID PHOSPHATASE 1-RELATED"/>
    <property type="match status" value="1"/>
</dbReference>
<comment type="similarity">
    <text evidence="3 8">Belongs to the metallophosphoesterase superfamily. Purple acid phosphatase family.</text>
</comment>
<dbReference type="STRING" id="542762.A0A4S4DVY8"/>
<comment type="cofactor">
    <cofactor evidence="2">
        <name>Fe cation</name>
        <dbReference type="ChEBI" id="CHEBI:24875"/>
    </cofactor>
</comment>
<dbReference type="GO" id="GO:0046872">
    <property type="term" value="F:metal ion binding"/>
    <property type="evidence" value="ECO:0007669"/>
    <property type="project" value="InterPro"/>
</dbReference>
<gene>
    <name evidence="11" type="ORF">TEA_006402</name>
</gene>
<keyword evidence="5 8" id="KW-0732">Signal</keyword>
<dbReference type="InterPro" id="IPR008963">
    <property type="entry name" value="Purple_acid_Pase-like_N"/>
</dbReference>
<dbReference type="Gene3D" id="3.60.21.10">
    <property type="match status" value="1"/>
</dbReference>
<keyword evidence="7" id="KW-0325">Glycoprotein</keyword>
<dbReference type="SUPFAM" id="SSF49363">
    <property type="entry name" value="Purple acid phosphatase, N-terminal domain"/>
    <property type="match status" value="1"/>
</dbReference>
<feature type="domain" description="Purple acid phosphatase C-terminal" evidence="10">
    <location>
        <begin position="396"/>
        <end position="455"/>
    </location>
</feature>